<dbReference type="InterPro" id="IPR023267">
    <property type="entry name" value="RCMT"/>
</dbReference>
<dbReference type="CDD" id="cd21150">
    <property type="entry name" value="PUA_NSun6-like"/>
    <property type="match status" value="1"/>
</dbReference>
<evidence type="ECO:0000256" key="3">
    <source>
        <dbReference type="ARBA" id="ARBA00022691"/>
    </source>
</evidence>
<evidence type="ECO:0000256" key="5">
    <source>
        <dbReference type="PROSITE-ProRule" id="PRU01023"/>
    </source>
</evidence>
<dbReference type="PANTHER" id="PTHR22807:SF34">
    <property type="entry name" value="TRNA (CYTOSINE(72)-C(5))-METHYLTRANSFERASE NSUN6"/>
    <property type="match status" value="1"/>
</dbReference>
<organism evidence="7 8">
    <name type="scientific">Paramicrosporidium saccamoebae</name>
    <dbReference type="NCBI Taxonomy" id="1246581"/>
    <lineage>
        <taxon>Eukaryota</taxon>
        <taxon>Fungi</taxon>
        <taxon>Fungi incertae sedis</taxon>
        <taxon>Cryptomycota</taxon>
        <taxon>Cryptomycota incertae sedis</taxon>
        <taxon>Paramicrosporidium</taxon>
    </lineage>
</organism>
<comment type="similarity">
    <text evidence="5">Belongs to the class I-like SAM-binding methyltransferase superfamily. RsmB/NOP family.</text>
</comment>
<protein>
    <submittedName>
        <fullName evidence="7">Putative methyltransferase NSUN6</fullName>
    </submittedName>
</protein>
<feature type="binding site" evidence="5">
    <location>
        <position position="245"/>
    </location>
    <ligand>
        <name>S-adenosyl-L-methionine</name>
        <dbReference type="ChEBI" id="CHEBI:59789"/>
    </ligand>
</feature>
<dbReference type="STRING" id="1246581.A0A2H9TJJ4"/>
<sequence>MEDSIDACELVAKVLTSFLTVDQDISHDQIIHNAEFLLSPPTMSVLRVNTLQSSPEAALTKAAAILHAQDSSFCAIPLPGMPEVLTIKAKGPLDVIPTERQAIVSVECAQAVLRGAHVFGPGVIAIQDDATGDSAVSVWADLDEKCTRGFRKIYGGRKKFVGNGILKMPSKGLAIEMIQTKWKMPSFEQFPRQLYFPQNLPSILVVEELAPRPGEIVLDMCASPGGKSSHIGIKMKNTGLLISLDKNINKVNKLKDTLAQQSVTSARAYIADASKLLSADGLGVSPAEYSGGTDKLLPNSFSRICLDPPCSGFGQRPLIPASSYSPNLRGYASYQMKMVSTACALLKSGGCMSYSTCTMVPDENEQVVAYAVQELGMQLETPRFGYGSPGLSGFGLSDSECEKVKRFWPAGLEDTIGFFYAVLKKP</sequence>
<comment type="caution">
    <text evidence="5">Lacks conserved residue(s) required for the propagation of feature annotation.</text>
</comment>
<dbReference type="Gene3D" id="3.40.50.150">
    <property type="entry name" value="Vaccinia Virus protein VP39"/>
    <property type="match status" value="1"/>
</dbReference>
<feature type="active site" description="Nucleophile" evidence="5">
    <location>
        <position position="357"/>
    </location>
</feature>
<dbReference type="EMBL" id="MTSL01000159">
    <property type="protein sequence ID" value="PJF17810.1"/>
    <property type="molecule type" value="Genomic_DNA"/>
</dbReference>
<name>A0A2H9TJJ4_9FUNG</name>
<dbReference type="GO" id="GO:0008173">
    <property type="term" value="F:RNA methyltransferase activity"/>
    <property type="evidence" value="ECO:0007669"/>
    <property type="project" value="InterPro"/>
</dbReference>
<reference evidence="7 8" key="1">
    <citation type="submission" date="2016-10" db="EMBL/GenBank/DDBJ databases">
        <title>The genome of Paramicrosporidium saccamoebae is the missing link in understanding Cryptomycota and Microsporidia evolution.</title>
        <authorList>
            <person name="Quandt C.A."/>
            <person name="Beaudet D."/>
            <person name="Corsaro D."/>
            <person name="Michel R."/>
            <person name="Corradi N."/>
            <person name="James T."/>
        </authorList>
    </citation>
    <scope>NUCLEOTIDE SEQUENCE [LARGE SCALE GENOMIC DNA]</scope>
    <source>
        <strain evidence="7 8">KSL3</strain>
    </source>
</reference>
<evidence type="ECO:0000313" key="8">
    <source>
        <dbReference type="Proteomes" id="UP000240830"/>
    </source>
</evidence>
<keyword evidence="1 5" id="KW-0489">Methyltransferase</keyword>
<dbReference type="GO" id="GO:0003723">
    <property type="term" value="F:RNA binding"/>
    <property type="evidence" value="ECO:0007669"/>
    <property type="project" value="UniProtKB-UniRule"/>
</dbReference>
<dbReference type="PROSITE" id="PS50890">
    <property type="entry name" value="PUA"/>
    <property type="match status" value="1"/>
</dbReference>
<keyword evidence="4 5" id="KW-0694">RNA-binding</keyword>
<accession>A0A2H9TJJ4</accession>
<gene>
    <name evidence="7" type="ORF">PSACC_02376</name>
</gene>
<dbReference type="InterPro" id="IPR049560">
    <property type="entry name" value="MeTrfase_RsmB-F_NOP2_cat"/>
</dbReference>
<keyword evidence="3 5" id="KW-0949">S-adenosyl-L-methionine</keyword>
<feature type="binding site" evidence="5">
    <location>
        <position position="307"/>
    </location>
    <ligand>
        <name>S-adenosyl-L-methionine</name>
        <dbReference type="ChEBI" id="CHEBI:59789"/>
    </ligand>
</feature>
<dbReference type="InterPro" id="IPR001678">
    <property type="entry name" value="MeTrfase_RsmB-F_NOP2_dom"/>
</dbReference>
<dbReference type="AlphaFoldDB" id="A0A2H9TJJ4"/>
<dbReference type="PROSITE" id="PS51686">
    <property type="entry name" value="SAM_MT_RSMB_NOP"/>
    <property type="match status" value="1"/>
</dbReference>
<evidence type="ECO:0000256" key="2">
    <source>
        <dbReference type="ARBA" id="ARBA00022679"/>
    </source>
</evidence>
<dbReference type="PRINTS" id="PR02008">
    <property type="entry name" value="RCMTFAMILY"/>
</dbReference>
<dbReference type="SUPFAM" id="SSF53335">
    <property type="entry name" value="S-adenosyl-L-methionine-dependent methyltransferases"/>
    <property type="match status" value="1"/>
</dbReference>
<proteinExistence type="inferred from homology"/>
<keyword evidence="8" id="KW-1185">Reference proteome</keyword>
<dbReference type="PANTHER" id="PTHR22807">
    <property type="entry name" value="NOP2 YEAST -RELATED NOL1/NOP2/FMU SUN DOMAIN-CONTAINING"/>
    <property type="match status" value="1"/>
</dbReference>
<evidence type="ECO:0000256" key="4">
    <source>
        <dbReference type="ARBA" id="ARBA00022884"/>
    </source>
</evidence>
<evidence type="ECO:0000313" key="7">
    <source>
        <dbReference type="EMBL" id="PJF17810.1"/>
    </source>
</evidence>
<evidence type="ECO:0000256" key="1">
    <source>
        <dbReference type="ARBA" id="ARBA00022603"/>
    </source>
</evidence>
<keyword evidence="2 5" id="KW-0808">Transferase</keyword>
<dbReference type="Pfam" id="PF01189">
    <property type="entry name" value="Methyltr_RsmB-F"/>
    <property type="match status" value="1"/>
</dbReference>
<feature type="binding site" evidence="5">
    <location>
        <position position="280"/>
    </location>
    <ligand>
        <name>S-adenosyl-L-methionine</name>
        <dbReference type="ChEBI" id="CHEBI:59789"/>
    </ligand>
</feature>
<evidence type="ECO:0000259" key="6">
    <source>
        <dbReference type="PROSITE" id="PS51686"/>
    </source>
</evidence>
<dbReference type="GO" id="GO:0001510">
    <property type="term" value="P:RNA methylation"/>
    <property type="evidence" value="ECO:0007669"/>
    <property type="project" value="InterPro"/>
</dbReference>
<dbReference type="InterPro" id="IPR029063">
    <property type="entry name" value="SAM-dependent_MTases_sf"/>
</dbReference>
<feature type="domain" description="SAM-dependent MTase RsmB/NOP-type" evidence="6">
    <location>
        <begin position="126"/>
        <end position="426"/>
    </location>
</feature>
<comment type="caution">
    <text evidence="7">The sequence shown here is derived from an EMBL/GenBank/DDBJ whole genome shotgun (WGS) entry which is preliminary data.</text>
</comment>
<dbReference type="Proteomes" id="UP000240830">
    <property type="component" value="Unassembled WGS sequence"/>
</dbReference>
<dbReference type="OrthoDB" id="427002at2759"/>